<evidence type="ECO:0000256" key="5">
    <source>
        <dbReference type="ARBA" id="ARBA00023242"/>
    </source>
</evidence>
<accession>A0ABQ9XA28</accession>
<dbReference type="PANTHER" id="PTHR48208:SF2">
    <property type="entry name" value="CENTROMERE PROTEIN I"/>
    <property type="match status" value="1"/>
</dbReference>
<evidence type="ECO:0000256" key="4">
    <source>
        <dbReference type="ARBA" id="ARBA00022454"/>
    </source>
</evidence>
<evidence type="ECO:0000256" key="7">
    <source>
        <dbReference type="SAM" id="MobiDB-lite"/>
    </source>
</evidence>
<organism evidence="8 9">
    <name type="scientific">Blattamonas nauphoetae</name>
    <dbReference type="NCBI Taxonomy" id="2049346"/>
    <lineage>
        <taxon>Eukaryota</taxon>
        <taxon>Metamonada</taxon>
        <taxon>Preaxostyla</taxon>
        <taxon>Oxymonadida</taxon>
        <taxon>Blattamonas</taxon>
    </lineage>
</organism>
<comment type="subcellular location">
    <subcellularLocation>
        <location evidence="2">Chromosome</location>
        <location evidence="2">Centromere</location>
    </subcellularLocation>
    <subcellularLocation>
        <location evidence="1">Nucleus</location>
    </subcellularLocation>
</comment>
<evidence type="ECO:0000313" key="8">
    <source>
        <dbReference type="EMBL" id="KAK2948170.1"/>
    </source>
</evidence>
<dbReference type="PANTHER" id="PTHR48208">
    <property type="entry name" value="CENTROMERE PROTEIN I"/>
    <property type="match status" value="1"/>
</dbReference>
<dbReference type="EMBL" id="JARBJD010000182">
    <property type="protein sequence ID" value="KAK2948170.1"/>
    <property type="molecule type" value="Genomic_DNA"/>
</dbReference>
<evidence type="ECO:0000256" key="6">
    <source>
        <dbReference type="ARBA" id="ARBA00023328"/>
    </source>
</evidence>
<feature type="compositionally biased region" description="Polar residues" evidence="7">
    <location>
        <begin position="182"/>
        <end position="194"/>
    </location>
</feature>
<evidence type="ECO:0000256" key="1">
    <source>
        <dbReference type="ARBA" id="ARBA00004123"/>
    </source>
</evidence>
<evidence type="ECO:0000256" key="3">
    <source>
        <dbReference type="ARBA" id="ARBA00005470"/>
    </source>
</evidence>
<feature type="compositionally biased region" description="Polar residues" evidence="7">
    <location>
        <begin position="287"/>
        <end position="296"/>
    </location>
</feature>
<evidence type="ECO:0000256" key="2">
    <source>
        <dbReference type="ARBA" id="ARBA00004584"/>
    </source>
</evidence>
<keyword evidence="4" id="KW-0158">Chromosome</keyword>
<dbReference type="Proteomes" id="UP001281761">
    <property type="component" value="Unassembled WGS sequence"/>
</dbReference>
<evidence type="ECO:0000313" key="9">
    <source>
        <dbReference type="Proteomes" id="UP001281761"/>
    </source>
</evidence>
<sequence>MSMDFLTDIKPLHNLYQLFFRFLENQSLRSSACHILFLLTRRCDVLPYRITKLQSILSQNLEDPSLNALAHLFTLYDSKATCLPQRKKSLQNVKPFKNPNRPWYSSTMEFRRQLIQNSQINDEYSGLLPRQRPFTFRSYALFELTLGDILSCKSQIDLVKIAKNYSNDDSMNLHPAVDLSEIDNQGQNAPTLPSRSRGRPKRQQTKDLLLLNQLPRNGLLPDDLKYLIDSQQMIRENMDPLPQTSLAVQAEKLSFSFPVPMSHSSYLSEARVKRATRRRRIYEKNRSPSNSENDFTSMADDSEASLDSDSGSGDRRSASPGRERASEKAKPTPLDSVVTIRDLARNASTLVWPDYSAVILHDQTYRHTLSISNDSHLVNRVQTTVTTMLKQKLTGETTSLQYQCIFLLSLLNTNEFFLESPIQDDTVLLNYIQTFNPFQSTSSAPQHLRMTDALQRNQGEFKSVEEMLYRVFGTGRDPTTNRTVQHFRSITRSVQVSSLLSMRSKLIIDTLPSLKCMSFTELYRTVLKPFVLQYGLHALPSYRGADDFSRSDIFQSSLIHTLTDLLCTWLAQGLSPSLSSIKDGNVSTDHLKLTEHSTDVVKWQASRQFHPSFNIFSQIPLIHIHDTRRTCHQLAGFIERFCLLVLSSQIRAEQTNSTAGTAHPILPGKRISFFLLDAFLYFFEELFRAHLSYNSDIILHPSPLLVLAILFHGDPVIFNRLLTLLIRLHTHLTKGTSTFPIPSSVVNTSKAYYHILHYFTENTDDNNKTVSSDIGSEPGLKMEQKTLDDKMSKWSANRKPSRADHVNHRERIISHLAEIHDVPLHRNPRLLWESIEFGLLSLHPHQNSQLASQQLLKVIFGLTIGIVPSRMDHPLSINVPSLEALIFDKW</sequence>
<protein>
    <submittedName>
        <fullName evidence="8">Centromere protein I</fullName>
    </submittedName>
</protein>
<feature type="compositionally biased region" description="Basic and acidic residues" evidence="7">
    <location>
        <begin position="312"/>
        <end position="330"/>
    </location>
</feature>
<dbReference type="Pfam" id="PF07778">
    <property type="entry name" value="CENP-I"/>
    <property type="match status" value="1"/>
</dbReference>
<feature type="region of interest" description="Disordered" evidence="7">
    <location>
        <begin position="266"/>
        <end position="333"/>
    </location>
</feature>
<gene>
    <name evidence="8" type="ORF">BLNAU_16879</name>
</gene>
<dbReference type="InterPro" id="IPR012485">
    <property type="entry name" value="CENP-I"/>
</dbReference>
<comment type="caution">
    <text evidence="8">The sequence shown here is derived from an EMBL/GenBank/DDBJ whole genome shotgun (WGS) entry which is preliminary data.</text>
</comment>
<comment type="similarity">
    <text evidence="3">Belongs to the CENP-I/CTF3 family.</text>
</comment>
<keyword evidence="6" id="KW-0137">Centromere</keyword>
<name>A0ABQ9XA28_9EUKA</name>
<keyword evidence="9" id="KW-1185">Reference proteome</keyword>
<keyword evidence="5" id="KW-0539">Nucleus</keyword>
<feature type="region of interest" description="Disordered" evidence="7">
    <location>
        <begin position="179"/>
        <end position="203"/>
    </location>
</feature>
<reference evidence="8 9" key="1">
    <citation type="journal article" date="2022" name="bioRxiv">
        <title>Genomics of Preaxostyla Flagellates Illuminates Evolutionary Transitions and the Path Towards Mitochondrial Loss.</title>
        <authorList>
            <person name="Novak L.V.F."/>
            <person name="Treitli S.C."/>
            <person name="Pyrih J."/>
            <person name="Halakuc P."/>
            <person name="Pipaliya S.V."/>
            <person name="Vacek V."/>
            <person name="Brzon O."/>
            <person name="Soukal P."/>
            <person name="Eme L."/>
            <person name="Dacks J.B."/>
            <person name="Karnkowska A."/>
            <person name="Elias M."/>
            <person name="Hampl V."/>
        </authorList>
    </citation>
    <scope>NUCLEOTIDE SEQUENCE [LARGE SCALE GENOMIC DNA]</scope>
    <source>
        <strain evidence="8">NAU3</strain>
        <tissue evidence="8">Gut</tissue>
    </source>
</reference>
<proteinExistence type="inferred from homology"/>